<sequence length="393" mass="42248">MAQIITLMRKNSALLIGLFTCLSLPALAQQTQSINVVTTAVPMLRISPDARAGGMGDLGIATSADGNSSFWNQAKIPFAAQRSSIALTYTPWLKDLGLNDVFIGTVAGYHQIDELQAISGSLRYFNLGSIQFTDFAGNDLQKFNPREFAFDAGYSRKLSDKIGVGIALRFIYSNLANGNTNGVTYKPGTAVAGDISFFYNGLNEEGTGITAGAVMSNLGSKIAYTNDARGKDYIPANLGIGAVYTKAIDETNKISFGVDINKLLVPTPPTDTSTAARDAYRNKSVVGSWFSSFGDAPGGFGEEMKEFQISTGLEYGYNDQFFARAGYFYEAKTKGNRRFFSVGAGVKYNRLGFNFSYLVPTGQGINRNPLSNTARFSIIFDLGGDDGSGTSNE</sequence>
<proteinExistence type="predicted"/>
<comment type="caution">
    <text evidence="3">The sequence shown here is derived from an EMBL/GenBank/DDBJ whole genome shotgun (WGS) entry which is preliminary data.</text>
</comment>
<name>A0A4Q1CHA7_9BACT</name>
<dbReference type="NCBIfam" id="NF033709">
    <property type="entry name" value="PorV_fam"/>
    <property type="match status" value="1"/>
</dbReference>
<dbReference type="Proteomes" id="UP000290204">
    <property type="component" value="Unassembled WGS sequence"/>
</dbReference>
<organism evidence="3 4">
    <name type="scientific">Lacibacter luteus</name>
    <dbReference type="NCBI Taxonomy" id="2508719"/>
    <lineage>
        <taxon>Bacteria</taxon>
        <taxon>Pseudomonadati</taxon>
        <taxon>Bacteroidota</taxon>
        <taxon>Chitinophagia</taxon>
        <taxon>Chitinophagales</taxon>
        <taxon>Chitinophagaceae</taxon>
        <taxon>Lacibacter</taxon>
    </lineage>
</organism>
<evidence type="ECO:0000313" key="3">
    <source>
        <dbReference type="EMBL" id="RXK59296.1"/>
    </source>
</evidence>
<keyword evidence="1" id="KW-0732">Signal</keyword>
<dbReference type="Gene3D" id="2.40.160.60">
    <property type="entry name" value="Outer membrane protein transport protein (OMPP1/FadL/TodX)"/>
    <property type="match status" value="1"/>
</dbReference>
<feature type="domain" description="Type IX secretion system protein PorV" evidence="2">
    <location>
        <begin position="30"/>
        <end position="269"/>
    </location>
</feature>
<dbReference type="InterPro" id="IPR047799">
    <property type="entry name" value="T9SS_OM_PorV"/>
</dbReference>
<dbReference type="NCBIfam" id="NF033710">
    <property type="entry name" value="T9SS_OM_PorV"/>
    <property type="match status" value="1"/>
</dbReference>
<gene>
    <name evidence="3" type="primary">porV</name>
    <name evidence="3" type="ORF">ESA94_14240</name>
</gene>
<dbReference type="EMBL" id="SDHW01000004">
    <property type="protein sequence ID" value="RXK59296.1"/>
    <property type="molecule type" value="Genomic_DNA"/>
</dbReference>
<evidence type="ECO:0000313" key="4">
    <source>
        <dbReference type="Proteomes" id="UP000290204"/>
    </source>
</evidence>
<dbReference type="OrthoDB" id="9758448at2"/>
<reference evidence="3 4" key="1">
    <citation type="submission" date="2019-01" db="EMBL/GenBank/DDBJ databases">
        <title>Lacibacter sp. strain TTM-7.</title>
        <authorList>
            <person name="Chen W.-M."/>
        </authorList>
    </citation>
    <scope>NUCLEOTIDE SEQUENCE [LARGE SCALE GENOMIC DNA]</scope>
    <source>
        <strain evidence="3 4">TTM-7</strain>
    </source>
</reference>
<feature type="signal peptide" evidence="1">
    <location>
        <begin position="1"/>
        <end position="28"/>
    </location>
</feature>
<feature type="chain" id="PRO_5020624524" evidence="1">
    <location>
        <begin position="29"/>
        <end position="393"/>
    </location>
</feature>
<dbReference type="Pfam" id="PF19572">
    <property type="entry name" value="PorV"/>
    <property type="match status" value="1"/>
</dbReference>
<evidence type="ECO:0000259" key="2">
    <source>
        <dbReference type="Pfam" id="PF19572"/>
    </source>
</evidence>
<dbReference type="AlphaFoldDB" id="A0A4Q1CHA7"/>
<dbReference type="InterPro" id="IPR045741">
    <property type="entry name" value="PorV"/>
</dbReference>
<protein>
    <submittedName>
        <fullName evidence="3">Type IX secretion system outer membrane channel protein PorV</fullName>
    </submittedName>
</protein>
<evidence type="ECO:0000256" key="1">
    <source>
        <dbReference type="SAM" id="SignalP"/>
    </source>
</evidence>
<keyword evidence="4" id="KW-1185">Reference proteome</keyword>
<accession>A0A4Q1CHA7</accession>